<evidence type="ECO:0000313" key="2">
    <source>
        <dbReference type="EMBL" id="OQD79991.1"/>
    </source>
</evidence>
<evidence type="ECO:0000313" key="3">
    <source>
        <dbReference type="Proteomes" id="UP000191612"/>
    </source>
</evidence>
<feature type="compositionally biased region" description="Low complexity" evidence="1">
    <location>
        <begin position="13"/>
        <end position="25"/>
    </location>
</feature>
<accession>A0A1V6PSS9</accession>
<dbReference type="AlphaFoldDB" id="A0A1V6PSS9"/>
<protein>
    <submittedName>
        <fullName evidence="2">Uncharacterized protein</fullName>
    </submittedName>
</protein>
<sequence>MTRSEPPRRRAPSRASTPSSTTTRSKGLYRSVLDANAGKAQKRARDNTYVLEDQEVAMPDTPSSSAPAASASEYQPSVLSRTSGNRRISISKQRAAGRPNATGKENTIFTTKGATVHTPGPRGKNKRTLDDQVNLTMAAPSVKFTSRTDIQEERRTRQFTKKHADTPVVNE</sequence>
<proteinExistence type="predicted"/>
<organism evidence="2 3">
    <name type="scientific">Penicillium solitum</name>
    <dbReference type="NCBI Taxonomy" id="60172"/>
    <lineage>
        <taxon>Eukaryota</taxon>
        <taxon>Fungi</taxon>
        <taxon>Dikarya</taxon>
        <taxon>Ascomycota</taxon>
        <taxon>Pezizomycotina</taxon>
        <taxon>Eurotiomycetes</taxon>
        <taxon>Eurotiomycetidae</taxon>
        <taxon>Eurotiales</taxon>
        <taxon>Aspergillaceae</taxon>
        <taxon>Penicillium</taxon>
    </lineage>
</organism>
<reference evidence="3" key="1">
    <citation type="journal article" date="2017" name="Nat. Microbiol.">
        <title>Global analysis of biosynthetic gene clusters reveals vast potential of secondary metabolite production in Penicillium species.</title>
        <authorList>
            <person name="Nielsen J.C."/>
            <person name="Grijseels S."/>
            <person name="Prigent S."/>
            <person name="Ji B."/>
            <person name="Dainat J."/>
            <person name="Nielsen K.F."/>
            <person name="Frisvad J.C."/>
            <person name="Workman M."/>
            <person name="Nielsen J."/>
        </authorList>
    </citation>
    <scope>NUCLEOTIDE SEQUENCE [LARGE SCALE GENOMIC DNA]</scope>
    <source>
        <strain evidence="3">IBT 29525</strain>
    </source>
</reference>
<dbReference type="STRING" id="60172.A0A1V6PSS9"/>
<dbReference type="Proteomes" id="UP000191612">
    <property type="component" value="Unassembled WGS sequence"/>
</dbReference>
<keyword evidence="3" id="KW-1185">Reference proteome</keyword>
<dbReference type="EMBL" id="MDYO01000283">
    <property type="protein sequence ID" value="OQD79991.1"/>
    <property type="molecule type" value="Genomic_DNA"/>
</dbReference>
<feature type="compositionally biased region" description="Polar residues" evidence="1">
    <location>
        <begin position="73"/>
        <end position="92"/>
    </location>
</feature>
<feature type="region of interest" description="Disordered" evidence="1">
    <location>
        <begin position="1"/>
        <end position="128"/>
    </location>
</feature>
<feature type="region of interest" description="Disordered" evidence="1">
    <location>
        <begin position="148"/>
        <end position="171"/>
    </location>
</feature>
<comment type="caution">
    <text evidence="2">The sequence shown here is derived from an EMBL/GenBank/DDBJ whole genome shotgun (WGS) entry which is preliminary data.</text>
</comment>
<feature type="compositionally biased region" description="Low complexity" evidence="1">
    <location>
        <begin position="62"/>
        <end position="72"/>
    </location>
</feature>
<feature type="compositionally biased region" description="Polar residues" evidence="1">
    <location>
        <begin position="103"/>
        <end position="113"/>
    </location>
</feature>
<evidence type="ECO:0000256" key="1">
    <source>
        <dbReference type="SAM" id="MobiDB-lite"/>
    </source>
</evidence>
<feature type="non-terminal residue" evidence="2">
    <location>
        <position position="171"/>
    </location>
</feature>
<gene>
    <name evidence="2" type="ORF">PENSOL_c284G03069</name>
</gene>
<name>A0A1V6PSS9_9EURO</name>